<protein>
    <submittedName>
        <fullName evidence="7">Amino acid permease</fullName>
    </submittedName>
</protein>
<keyword evidence="4 6" id="KW-1133">Transmembrane helix</keyword>
<feature type="transmembrane region" description="Helical" evidence="6">
    <location>
        <begin position="98"/>
        <end position="122"/>
    </location>
</feature>
<proteinExistence type="predicted"/>
<feature type="transmembrane region" description="Helical" evidence="6">
    <location>
        <begin position="409"/>
        <end position="434"/>
    </location>
</feature>
<feature type="transmembrane region" description="Helical" evidence="6">
    <location>
        <begin position="175"/>
        <end position="195"/>
    </location>
</feature>
<evidence type="ECO:0000256" key="6">
    <source>
        <dbReference type="SAM" id="Phobius"/>
    </source>
</evidence>
<keyword evidence="8" id="KW-1185">Reference proteome</keyword>
<dbReference type="Pfam" id="PF13520">
    <property type="entry name" value="AA_permease_2"/>
    <property type="match status" value="1"/>
</dbReference>
<feature type="transmembrane region" description="Helical" evidence="6">
    <location>
        <begin position="254"/>
        <end position="277"/>
    </location>
</feature>
<evidence type="ECO:0000256" key="4">
    <source>
        <dbReference type="ARBA" id="ARBA00022989"/>
    </source>
</evidence>
<feature type="transmembrane region" description="Helical" evidence="6">
    <location>
        <begin position="215"/>
        <end position="233"/>
    </location>
</feature>
<comment type="caution">
    <text evidence="7">The sequence shown here is derived from an EMBL/GenBank/DDBJ whole genome shotgun (WGS) entry which is preliminary data.</text>
</comment>
<organism evidence="7 8">
    <name type="scientific">Acidiferrimicrobium australe</name>
    <dbReference type="NCBI Taxonomy" id="2664430"/>
    <lineage>
        <taxon>Bacteria</taxon>
        <taxon>Bacillati</taxon>
        <taxon>Actinomycetota</taxon>
        <taxon>Acidimicrobiia</taxon>
        <taxon>Acidimicrobiales</taxon>
        <taxon>Acidimicrobiaceae</taxon>
        <taxon>Acidiferrimicrobium</taxon>
    </lineage>
</organism>
<evidence type="ECO:0000313" key="8">
    <source>
        <dbReference type="Proteomes" id="UP000437736"/>
    </source>
</evidence>
<evidence type="ECO:0000256" key="1">
    <source>
        <dbReference type="ARBA" id="ARBA00004651"/>
    </source>
</evidence>
<feature type="transmembrane region" description="Helical" evidence="6">
    <location>
        <begin position="446"/>
        <end position="463"/>
    </location>
</feature>
<feature type="transmembrane region" description="Helical" evidence="6">
    <location>
        <begin position="26"/>
        <end position="47"/>
    </location>
</feature>
<evidence type="ECO:0000256" key="3">
    <source>
        <dbReference type="ARBA" id="ARBA00022692"/>
    </source>
</evidence>
<dbReference type="PIRSF" id="PIRSF006060">
    <property type="entry name" value="AA_transporter"/>
    <property type="match status" value="1"/>
</dbReference>
<feature type="transmembrane region" description="Helical" evidence="6">
    <location>
        <begin position="142"/>
        <end position="163"/>
    </location>
</feature>
<evidence type="ECO:0000256" key="5">
    <source>
        <dbReference type="ARBA" id="ARBA00023136"/>
    </source>
</evidence>
<evidence type="ECO:0000256" key="2">
    <source>
        <dbReference type="ARBA" id="ARBA00022475"/>
    </source>
</evidence>
<feature type="transmembrane region" description="Helical" evidence="6">
    <location>
        <begin position="297"/>
        <end position="319"/>
    </location>
</feature>
<dbReference type="Gene3D" id="1.20.1740.10">
    <property type="entry name" value="Amino acid/polyamine transporter I"/>
    <property type="match status" value="1"/>
</dbReference>
<reference evidence="7 8" key="1">
    <citation type="submission" date="2019-11" db="EMBL/GenBank/DDBJ databases">
        <title>Acidiferrimicrobium australis gen. nov., sp. nov., an acidophilic and obligately heterotrophic, member of the Actinobacteria that catalyses dissimilatory oxido- reduction of iron isolated from metal-rich acidic water in Chile.</title>
        <authorList>
            <person name="Gonzalez D."/>
            <person name="Huber K."/>
            <person name="Hedrich S."/>
            <person name="Rojas-Villalobos C."/>
            <person name="Quatrini R."/>
            <person name="Dinamarca M.A."/>
            <person name="Schwarz A."/>
            <person name="Canales C."/>
            <person name="Nancucheo I."/>
        </authorList>
    </citation>
    <scope>NUCLEOTIDE SEQUENCE [LARGE SCALE GENOMIC DNA]</scope>
    <source>
        <strain evidence="7 8">USS-CCA1</strain>
    </source>
</reference>
<comment type="subcellular location">
    <subcellularLocation>
        <location evidence="1">Cell membrane</location>
        <topology evidence="1">Multi-pass membrane protein</topology>
    </subcellularLocation>
</comment>
<keyword evidence="2" id="KW-1003">Cell membrane</keyword>
<keyword evidence="3 6" id="KW-0812">Transmembrane</keyword>
<sequence length="493" mass="51681">MADLAGVPSASGSSGFHRSLRLRDGLVLGITVAAVAMASIGGSVGALGAWGAVALWGIACVVAFAQNHLFAEMASMFPDKPGGITLYAHEAWQQHGKAFGALAAWGYWMGWSLSLSVFGLTIGGLVQAEWFPHATWSFSDGAIQVGLVQVIAAGTLILTWLLNLLGTKGVLATNYVVFAFLLIAFAAFIIGPFAAGDWHASNLHWAVSLPGHTLGGLHLAIVWLWLMGWTVASTELGATFAPEMRDPHREVPKVLRWTSLFVLVVVALIPLAAAGALGEKGIANNPVGFYAAEVTKVIGPLGGVVIALVCAALFISMSVGTADGSRALYGMARDGLTLPVLNHLNRHRMPARAMTLDLVVNMVLVFFVGNVLGVIFASNVGYFIAILFALTGFLLLRRERPDAPRPMRLGAWAIPAAVVLSLYTVVLLVVGSLSPKLAGYGGIKEQLIGVGLLVLGLIGYGLTRLQRNRTPAQVGVPTAATGAGPMPADADVR</sequence>
<name>A0ABW9QN75_9ACTN</name>
<dbReference type="EMBL" id="WJHE01000017">
    <property type="protein sequence ID" value="MST31200.1"/>
    <property type="molecule type" value="Genomic_DNA"/>
</dbReference>
<feature type="transmembrane region" description="Helical" evidence="6">
    <location>
        <begin position="380"/>
        <end position="397"/>
    </location>
</feature>
<evidence type="ECO:0000313" key="7">
    <source>
        <dbReference type="EMBL" id="MST31200.1"/>
    </source>
</evidence>
<keyword evidence="5 6" id="KW-0472">Membrane</keyword>
<feature type="transmembrane region" description="Helical" evidence="6">
    <location>
        <begin position="354"/>
        <end position="374"/>
    </location>
</feature>
<dbReference type="PANTHER" id="PTHR42770">
    <property type="entry name" value="AMINO ACID TRANSPORTER-RELATED"/>
    <property type="match status" value="1"/>
</dbReference>
<accession>A0ABW9QN75</accession>
<dbReference type="InterPro" id="IPR002293">
    <property type="entry name" value="AA/rel_permease1"/>
</dbReference>
<gene>
    <name evidence="7" type="ORF">GHK86_00445</name>
</gene>
<dbReference type="PANTHER" id="PTHR42770:SF7">
    <property type="entry name" value="MEMBRANE PROTEIN"/>
    <property type="match status" value="1"/>
</dbReference>
<dbReference type="Proteomes" id="UP000437736">
    <property type="component" value="Unassembled WGS sequence"/>
</dbReference>
<dbReference type="InterPro" id="IPR050367">
    <property type="entry name" value="APC_superfamily"/>
</dbReference>
<feature type="transmembrane region" description="Helical" evidence="6">
    <location>
        <begin position="53"/>
        <end position="77"/>
    </location>
</feature>